<protein>
    <submittedName>
        <fullName evidence="2">Uncharacterized protein</fullName>
    </submittedName>
</protein>
<dbReference type="EMBL" id="CZBE01000030">
    <property type="protein sequence ID" value="CUQ15339.1"/>
    <property type="molecule type" value="Genomic_DNA"/>
</dbReference>
<feature type="region of interest" description="Disordered" evidence="1">
    <location>
        <begin position="1"/>
        <end position="44"/>
    </location>
</feature>
<feature type="compositionally biased region" description="Polar residues" evidence="1">
    <location>
        <begin position="18"/>
        <end position="32"/>
    </location>
</feature>
<feature type="compositionally biased region" description="Basic and acidic residues" evidence="1">
    <location>
        <begin position="1"/>
        <end position="11"/>
    </location>
</feature>
<dbReference type="RefSeq" id="WP_006874072.1">
    <property type="nucleotide sequence ID" value="NZ_CABIWA010000008.1"/>
</dbReference>
<evidence type="ECO:0000256" key="1">
    <source>
        <dbReference type="SAM" id="MobiDB-lite"/>
    </source>
</evidence>
<reference evidence="2 3" key="1">
    <citation type="submission" date="2015-09" db="EMBL/GenBank/DDBJ databases">
        <authorList>
            <consortium name="Pathogen Informatics"/>
        </authorList>
    </citation>
    <scope>NUCLEOTIDE SEQUENCE [LARGE SCALE GENOMIC DNA]</scope>
    <source>
        <strain evidence="2 3">2789STDY5834939</strain>
    </source>
</reference>
<dbReference type="GeneID" id="78846195"/>
<accession>A0A174U8K3</accession>
<dbReference type="Proteomes" id="UP000095765">
    <property type="component" value="Unassembled WGS sequence"/>
</dbReference>
<evidence type="ECO:0000313" key="3">
    <source>
        <dbReference type="Proteomes" id="UP000095765"/>
    </source>
</evidence>
<name>A0A174U8K3_9FIRM</name>
<gene>
    <name evidence="2" type="ORF">ERS852551_03342</name>
</gene>
<dbReference type="AlphaFoldDB" id="A0A174U8K3"/>
<organism evidence="2 3">
    <name type="scientific">Anaerotruncus colihominis</name>
    <dbReference type="NCBI Taxonomy" id="169435"/>
    <lineage>
        <taxon>Bacteria</taxon>
        <taxon>Bacillati</taxon>
        <taxon>Bacillota</taxon>
        <taxon>Clostridia</taxon>
        <taxon>Eubacteriales</taxon>
        <taxon>Oscillospiraceae</taxon>
        <taxon>Anaerotruncus</taxon>
    </lineage>
</organism>
<proteinExistence type="predicted"/>
<sequence length="44" mass="5183">MPKDSQPDKKEVRIRKCNGQTPLTRENQNQHNNAKKQSIRHNDV</sequence>
<evidence type="ECO:0000313" key="2">
    <source>
        <dbReference type="EMBL" id="CUQ15339.1"/>
    </source>
</evidence>
<feature type="compositionally biased region" description="Basic residues" evidence="1">
    <location>
        <begin position="33"/>
        <end position="44"/>
    </location>
</feature>